<name>A0A653FVB1_9CAUD</name>
<dbReference type="EC" id="2.3.1.191" evidence="4"/>
<dbReference type="GO" id="GO:0103118">
    <property type="term" value="F:UDP-3-O-[(3R)-3-hydroxyacyl]-glucosamine N-acyltransferase activity"/>
    <property type="evidence" value="ECO:0007669"/>
    <property type="project" value="UniProtKB-EC"/>
</dbReference>
<protein>
    <submittedName>
        <fullName evidence="4">UDP-3-O-[3-hydroxymyristoyl] glucosamine N-acyltransferase (EC)</fullName>
        <ecNumber evidence="4">2.3.1.191</ecNumber>
    </submittedName>
</protein>
<evidence type="ECO:0000256" key="2">
    <source>
        <dbReference type="ARBA" id="ARBA00022679"/>
    </source>
</evidence>
<dbReference type="SUPFAM" id="SSF51161">
    <property type="entry name" value="Trimeric LpxA-like enzymes"/>
    <property type="match status" value="1"/>
</dbReference>
<evidence type="ECO:0000313" key="5">
    <source>
        <dbReference type="Proteomes" id="UP000423227"/>
    </source>
</evidence>
<dbReference type="Pfam" id="PF00132">
    <property type="entry name" value="Hexapep"/>
    <property type="match status" value="1"/>
</dbReference>
<evidence type="ECO:0000256" key="3">
    <source>
        <dbReference type="ARBA" id="ARBA00023315"/>
    </source>
</evidence>
<keyword evidence="3 4" id="KW-0012">Acyltransferase</keyword>
<dbReference type="KEGG" id="vg:55806715"/>
<reference evidence="5" key="1">
    <citation type="submission" date="2019-06" db="EMBL/GenBank/DDBJ databases">
        <authorList>
            <person name="Petit M.-A."/>
            <person name="Lossouarn J."/>
        </authorList>
    </citation>
    <scope>NUCLEOTIDE SEQUENCE [LARGE SCALE GENOMIC DNA]</scope>
</reference>
<dbReference type="EMBL" id="LR597638">
    <property type="protein sequence ID" value="VUF53845.1"/>
    <property type="molecule type" value="Genomic_DNA"/>
</dbReference>
<dbReference type="PANTHER" id="PTHR42811">
    <property type="entry name" value="SERINE ACETYLTRANSFERASE"/>
    <property type="match status" value="1"/>
</dbReference>
<evidence type="ECO:0000256" key="1">
    <source>
        <dbReference type="ARBA" id="ARBA00007274"/>
    </source>
</evidence>
<dbReference type="Gene3D" id="2.160.10.10">
    <property type="entry name" value="Hexapeptide repeat proteins"/>
    <property type="match status" value="1"/>
</dbReference>
<organism evidence="4 5">
    <name type="scientific">Escherichia phage ESSI2_ev040</name>
    <dbReference type="NCBI Taxonomy" id="2695849"/>
    <lineage>
        <taxon>Viruses</taxon>
        <taxon>Duplodnaviria</taxon>
        <taxon>Heunggongvirae</taxon>
        <taxon>Uroviricota</taxon>
        <taxon>Caudoviricetes</taxon>
        <taxon>Peduoviridae</taxon>
        <taxon>Quadragintavirus</taxon>
        <taxon>Quadragintavirus ev040</taxon>
    </lineage>
</organism>
<dbReference type="InterPro" id="IPR001451">
    <property type="entry name" value="Hexapep"/>
</dbReference>
<dbReference type="GO" id="GO:0009001">
    <property type="term" value="F:serine O-acetyltransferase activity"/>
    <property type="evidence" value="ECO:0007669"/>
    <property type="project" value="InterPro"/>
</dbReference>
<keyword evidence="2 4" id="KW-0808">Transferase</keyword>
<dbReference type="RefSeq" id="YP_009877523.1">
    <property type="nucleotide sequence ID" value="NC_049393.1"/>
</dbReference>
<proteinExistence type="inferred from homology"/>
<keyword evidence="5" id="KW-1185">Reference proteome</keyword>
<accession>A0A653FVB1</accession>
<dbReference type="InterPro" id="IPR045304">
    <property type="entry name" value="LbH_SAT"/>
</dbReference>
<dbReference type="GO" id="GO:0006535">
    <property type="term" value="P:cysteine biosynthetic process from serine"/>
    <property type="evidence" value="ECO:0007669"/>
    <property type="project" value="InterPro"/>
</dbReference>
<dbReference type="GeneID" id="55806715"/>
<sequence>MSSSKKTHYEEMKQLLCADILSNSKKFSWRRIILRCWRQPGYRFMCWWRIANCLYCQGGRARVKWARRIHRRLVSKYNTDIGLGAQIGEKFKIYHFVGIVICPQAVIGKNVRIRQNITIGLKTVEGIKAIRIGDNVEIGANSCIIGDDLTIGDNVTIGAMSFVNRDVPANSVYITRKSHTITTA</sequence>
<dbReference type="PIRSF" id="PIRSF000441">
    <property type="entry name" value="CysE"/>
    <property type="match status" value="1"/>
</dbReference>
<dbReference type="Proteomes" id="UP000423227">
    <property type="component" value="Chromosome"/>
</dbReference>
<evidence type="ECO:0000313" key="4">
    <source>
        <dbReference type="EMBL" id="VUF53845.1"/>
    </source>
</evidence>
<dbReference type="CDD" id="cd03354">
    <property type="entry name" value="LbH_SAT"/>
    <property type="match status" value="1"/>
</dbReference>
<dbReference type="InterPro" id="IPR011004">
    <property type="entry name" value="Trimer_LpxA-like_sf"/>
</dbReference>
<comment type="similarity">
    <text evidence="1">Belongs to the transferase hexapeptide repeat family.</text>
</comment>
<dbReference type="InterPro" id="IPR005881">
    <property type="entry name" value="Ser_O-AcTrfase"/>
</dbReference>